<dbReference type="HOGENOM" id="CLU_527275_0_0_1"/>
<reference evidence="2" key="2">
    <citation type="submission" date="2024-10" db="UniProtKB">
        <authorList>
            <consortium name="EnsemblProtists"/>
        </authorList>
    </citation>
    <scope>IDENTIFICATION</scope>
</reference>
<sequence length="517" mass="50837">MDADALAERAAATASVAAAKLSSAVGRVDQTVKEVLAEQGAPSLDDVAAAARQQLESAGISVDSFPNAAVAAVMAPGGGESVRAALDAVASSEELEALRREGNRVLGHVLASESAISVLGYVEEQSVTAAAESAAVIDGAVSRLRGAVDSGIVGSAVSAGASFVATSGVEPDALRRVLALATGSLQPSPPAVQVQLRVVGGSVKCDVCAGSSQGGGDGGQPGDGGLGDGGRLGGAVQWVQEQKLGQQALAHGVAALQRLDSGAVQAICSDGERALVDPEARAELLSRARDALLSYLSSYLPTVELSDIDLSSLHIPPDRLTLAVADGELECHSGASEIRLSFRLDQTSAARAWAAARLAKAAGGVADAAAPPRGAAEEAAGGAGPAPPQLGMDPPLIKLHHLDLTVRSSGSAAMGWLATKAASLFSETVKTRIEQALAASLQKNAAALLSRLNSLGEAYWPAILDAAAASVGSDGALALGSSGGGGGGSGGGGGATVTAAPAAAPAAAVAPPVLDLD</sequence>
<evidence type="ECO:0000313" key="3">
    <source>
        <dbReference type="Proteomes" id="UP000013827"/>
    </source>
</evidence>
<dbReference type="KEGG" id="ehx:EMIHUDRAFT_460989"/>
<feature type="compositionally biased region" description="Gly residues" evidence="1">
    <location>
        <begin position="212"/>
        <end position="231"/>
    </location>
</feature>
<dbReference type="Proteomes" id="UP000013827">
    <property type="component" value="Unassembled WGS sequence"/>
</dbReference>
<organism evidence="2 3">
    <name type="scientific">Emiliania huxleyi (strain CCMP1516)</name>
    <dbReference type="NCBI Taxonomy" id="280463"/>
    <lineage>
        <taxon>Eukaryota</taxon>
        <taxon>Haptista</taxon>
        <taxon>Haptophyta</taxon>
        <taxon>Prymnesiophyceae</taxon>
        <taxon>Isochrysidales</taxon>
        <taxon>Noelaerhabdaceae</taxon>
        <taxon>Emiliania</taxon>
    </lineage>
</organism>
<name>A0A0D3L183_EMIH1</name>
<proteinExistence type="predicted"/>
<accession>A0A0D3L183</accession>
<protein>
    <recommendedName>
        <fullName evidence="4">SMP-LTD domain-containing protein</fullName>
    </recommendedName>
</protein>
<dbReference type="GeneID" id="17287038"/>
<dbReference type="EnsemblProtists" id="EOD41768">
    <property type="protein sequence ID" value="EOD41768"/>
    <property type="gene ID" value="EMIHUDRAFT_460989"/>
</dbReference>
<evidence type="ECO:0000256" key="1">
    <source>
        <dbReference type="SAM" id="MobiDB-lite"/>
    </source>
</evidence>
<keyword evidence="3" id="KW-1185">Reference proteome</keyword>
<evidence type="ECO:0008006" key="4">
    <source>
        <dbReference type="Google" id="ProtNLM"/>
    </source>
</evidence>
<feature type="region of interest" description="Disordered" evidence="1">
    <location>
        <begin position="211"/>
        <end position="231"/>
    </location>
</feature>
<dbReference type="PaxDb" id="2903-EOD41768"/>
<evidence type="ECO:0000313" key="2">
    <source>
        <dbReference type="EnsemblProtists" id="EOD41768"/>
    </source>
</evidence>
<dbReference type="RefSeq" id="XP_005794197.1">
    <property type="nucleotide sequence ID" value="XM_005794140.1"/>
</dbReference>
<reference evidence="3" key="1">
    <citation type="journal article" date="2013" name="Nature">
        <title>Pan genome of the phytoplankton Emiliania underpins its global distribution.</title>
        <authorList>
            <person name="Read B.A."/>
            <person name="Kegel J."/>
            <person name="Klute M.J."/>
            <person name="Kuo A."/>
            <person name="Lefebvre S.C."/>
            <person name="Maumus F."/>
            <person name="Mayer C."/>
            <person name="Miller J."/>
            <person name="Monier A."/>
            <person name="Salamov A."/>
            <person name="Young J."/>
            <person name="Aguilar M."/>
            <person name="Claverie J.M."/>
            <person name="Frickenhaus S."/>
            <person name="Gonzalez K."/>
            <person name="Herman E.K."/>
            <person name="Lin Y.C."/>
            <person name="Napier J."/>
            <person name="Ogata H."/>
            <person name="Sarno A.F."/>
            <person name="Shmutz J."/>
            <person name="Schroeder D."/>
            <person name="de Vargas C."/>
            <person name="Verret F."/>
            <person name="von Dassow P."/>
            <person name="Valentin K."/>
            <person name="Van de Peer Y."/>
            <person name="Wheeler G."/>
            <person name="Dacks J.B."/>
            <person name="Delwiche C.F."/>
            <person name="Dyhrman S.T."/>
            <person name="Glockner G."/>
            <person name="John U."/>
            <person name="Richards T."/>
            <person name="Worden A.Z."/>
            <person name="Zhang X."/>
            <person name="Grigoriev I.V."/>
            <person name="Allen A.E."/>
            <person name="Bidle K."/>
            <person name="Borodovsky M."/>
            <person name="Bowler C."/>
            <person name="Brownlee C."/>
            <person name="Cock J.M."/>
            <person name="Elias M."/>
            <person name="Gladyshev V.N."/>
            <person name="Groth M."/>
            <person name="Guda C."/>
            <person name="Hadaegh A."/>
            <person name="Iglesias-Rodriguez M.D."/>
            <person name="Jenkins J."/>
            <person name="Jones B.M."/>
            <person name="Lawson T."/>
            <person name="Leese F."/>
            <person name="Lindquist E."/>
            <person name="Lobanov A."/>
            <person name="Lomsadze A."/>
            <person name="Malik S.B."/>
            <person name="Marsh M.E."/>
            <person name="Mackinder L."/>
            <person name="Mock T."/>
            <person name="Mueller-Roeber B."/>
            <person name="Pagarete A."/>
            <person name="Parker M."/>
            <person name="Probert I."/>
            <person name="Quesneville H."/>
            <person name="Raines C."/>
            <person name="Rensing S.A."/>
            <person name="Riano-Pachon D.M."/>
            <person name="Richier S."/>
            <person name="Rokitta S."/>
            <person name="Shiraiwa Y."/>
            <person name="Soanes D.M."/>
            <person name="van der Giezen M."/>
            <person name="Wahlund T.M."/>
            <person name="Williams B."/>
            <person name="Wilson W."/>
            <person name="Wolfe G."/>
            <person name="Wurch L.L."/>
        </authorList>
    </citation>
    <scope>NUCLEOTIDE SEQUENCE</scope>
</reference>
<dbReference type="AlphaFoldDB" id="A0A0D3L183"/>